<comment type="caution">
    <text evidence="3">The sequence shown here is derived from an EMBL/GenBank/DDBJ whole genome shotgun (WGS) entry which is preliminary data.</text>
</comment>
<organism evidence="3 4">
    <name type="scientific">Marchantia polymorpha subsp. ruderalis</name>
    <dbReference type="NCBI Taxonomy" id="1480154"/>
    <lineage>
        <taxon>Eukaryota</taxon>
        <taxon>Viridiplantae</taxon>
        <taxon>Streptophyta</taxon>
        <taxon>Embryophyta</taxon>
        <taxon>Marchantiophyta</taxon>
        <taxon>Marchantiopsida</taxon>
        <taxon>Marchantiidae</taxon>
        <taxon>Marchantiales</taxon>
        <taxon>Marchantiaceae</taxon>
        <taxon>Marchantia</taxon>
    </lineage>
</organism>
<dbReference type="EMBL" id="LVLJ01000898">
    <property type="protein sequence ID" value="OAE32044.1"/>
    <property type="molecule type" value="Genomic_DNA"/>
</dbReference>
<dbReference type="Proteomes" id="UP000077202">
    <property type="component" value="Unassembled WGS sequence"/>
</dbReference>
<proteinExistence type="predicted"/>
<dbReference type="PANTHER" id="PTHR35509">
    <property type="entry name" value="DOMAIN PROTEIN, PUTATIVE (DUF1995)-RELATED"/>
    <property type="match status" value="1"/>
</dbReference>
<dbReference type="AlphaFoldDB" id="A0A176WGM7"/>
<feature type="domain" description="DUF1995" evidence="2">
    <location>
        <begin position="156"/>
        <end position="362"/>
    </location>
</feature>
<feature type="compositionally biased region" description="Low complexity" evidence="1">
    <location>
        <begin position="48"/>
        <end position="66"/>
    </location>
</feature>
<keyword evidence="4" id="KW-1185">Reference proteome</keyword>
<dbReference type="InterPro" id="IPR053021">
    <property type="entry name" value="Chloroplast_ADK"/>
</dbReference>
<dbReference type="InterPro" id="IPR018962">
    <property type="entry name" value="DUF1995"/>
</dbReference>
<dbReference type="PANTHER" id="PTHR35509:SF4">
    <property type="entry name" value="DUF1995 DOMAIN-CONTAINING PROTEIN"/>
    <property type="match status" value="1"/>
</dbReference>
<dbReference type="Pfam" id="PF09353">
    <property type="entry name" value="DUF1995"/>
    <property type="match status" value="1"/>
</dbReference>
<accession>A0A176WGM7</accession>
<evidence type="ECO:0000256" key="1">
    <source>
        <dbReference type="SAM" id="MobiDB-lite"/>
    </source>
</evidence>
<gene>
    <name evidence="3" type="ORF">AXG93_2278s1230</name>
</gene>
<reference evidence="3" key="1">
    <citation type="submission" date="2016-03" db="EMBL/GenBank/DDBJ databases">
        <title>Mechanisms controlling the formation of the plant cell surface in tip-growing cells are functionally conserved among land plants.</title>
        <authorList>
            <person name="Honkanen S."/>
            <person name="Jones V.A."/>
            <person name="Morieri G."/>
            <person name="Champion C."/>
            <person name="Hetherington A.J."/>
            <person name="Kelly S."/>
            <person name="Saint-Marcoux D."/>
            <person name="Proust H."/>
            <person name="Prescott H."/>
            <person name="Dolan L."/>
        </authorList>
    </citation>
    <scope>NUCLEOTIDE SEQUENCE [LARGE SCALE GENOMIC DNA]</scope>
    <source>
        <tissue evidence="3">Whole gametophyte</tissue>
    </source>
</reference>
<sequence length="394" mass="43086">MADDLSEQKDEKGKAEGGSEPVSEGREGREEDGVEEQSRAAHQHQLLRSIRSTIPSPTSISSTAAAHLSSPRCRAPLAALEFTTPTASAPGALQLPHLLSSSSPSAPRRFSRCYSNSRVSRHLVRAAADERSVLPQQKGDEPAGAAVEKKREFFLPSTLEESIDQARTASRQAIKDGIKRMQLEVLLPLIGATDLDDWPGGIQQQFKAAGPVVTSLLSGLVDSDNYKAEGGYRSYIIDDSDAVGAWENDDAALVLFPTAESLDSVQALAAAKEDRPLLLVNVQWQSGQVISDFGFGAQKRSREEFVNSFEVVYFLKQMRMLGEDLRLLKRYPGDWQVFVMDAAGGSECVAVEPQRPSYKALEALLKSRKGSKAGQGWLSRLFSEFEFNQKSLKD</sequence>
<evidence type="ECO:0000313" key="3">
    <source>
        <dbReference type="EMBL" id="OAE32044.1"/>
    </source>
</evidence>
<feature type="compositionally biased region" description="Basic and acidic residues" evidence="1">
    <location>
        <begin position="1"/>
        <end position="39"/>
    </location>
</feature>
<evidence type="ECO:0000259" key="2">
    <source>
        <dbReference type="Pfam" id="PF09353"/>
    </source>
</evidence>
<name>A0A176WGM7_MARPO</name>
<feature type="region of interest" description="Disordered" evidence="1">
    <location>
        <begin position="1"/>
        <end position="67"/>
    </location>
</feature>
<protein>
    <recommendedName>
        <fullName evidence="2">DUF1995 domain-containing protein</fullName>
    </recommendedName>
</protein>
<evidence type="ECO:0000313" key="4">
    <source>
        <dbReference type="Proteomes" id="UP000077202"/>
    </source>
</evidence>